<dbReference type="FunFam" id="3.10.450.10:FF:000001">
    <property type="entry name" value="Cystatin-A"/>
    <property type="match status" value="1"/>
</dbReference>
<evidence type="ECO:0000256" key="1">
    <source>
        <dbReference type="ARBA" id="ARBA00004496"/>
    </source>
</evidence>
<gene>
    <name evidence="7" type="ORF">NXF25_011107</name>
</gene>
<sequence>MNPGGLSPPKPATPEIQGFADQVKSKLEEATNQTFAKYKAILYRQQVVAGMNYFVKMQCGDKEKDYIHLRIFEALPVYGGQVELSGFQVDKTKDDPIAYF</sequence>
<proteinExistence type="inferred from homology"/>
<dbReference type="PANTHER" id="PTHR11414:SF20">
    <property type="entry name" value="CYSTATIN-A"/>
    <property type="match status" value="1"/>
</dbReference>
<dbReference type="InterPro" id="IPR000010">
    <property type="entry name" value="Cystatin_dom"/>
</dbReference>
<evidence type="ECO:0000256" key="2">
    <source>
        <dbReference type="ARBA" id="ARBA00009403"/>
    </source>
</evidence>
<accession>A0AAW1BKF3</accession>
<dbReference type="CDD" id="cd00042">
    <property type="entry name" value="CY"/>
    <property type="match status" value="1"/>
</dbReference>
<reference evidence="7 8" key="1">
    <citation type="journal article" date="2024" name="Proc. Natl. Acad. Sci. U.S.A.">
        <title>The genetic regulatory architecture and epigenomic basis for age-related changes in rattlesnake venom.</title>
        <authorList>
            <person name="Hogan M.P."/>
            <person name="Holding M.L."/>
            <person name="Nystrom G.S."/>
            <person name="Colston T.J."/>
            <person name="Bartlett D.A."/>
            <person name="Mason A.J."/>
            <person name="Ellsworth S.A."/>
            <person name="Rautsaw R.M."/>
            <person name="Lawrence K.C."/>
            <person name="Strickland J.L."/>
            <person name="He B."/>
            <person name="Fraser P."/>
            <person name="Margres M.J."/>
            <person name="Gilbert D.M."/>
            <person name="Gibbs H.L."/>
            <person name="Parkinson C.L."/>
            <person name="Rokyta D.R."/>
        </authorList>
    </citation>
    <scope>NUCLEOTIDE SEQUENCE [LARGE SCALE GENOMIC DNA]</scope>
    <source>
        <strain evidence="7">DRR0105</strain>
    </source>
</reference>
<comment type="caution">
    <text evidence="7">The sequence shown here is derived from an EMBL/GenBank/DDBJ whole genome shotgun (WGS) entry which is preliminary data.</text>
</comment>
<keyword evidence="5" id="KW-0789">Thiol protease inhibitor</keyword>
<evidence type="ECO:0000256" key="4">
    <source>
        <dbReference type="ARBA" id="ARBA00022690"/>
    </source>
</evidence>
<dbReference type="SMART" id="SM00043">
    <property type="entry name" value="CY"/>
    <property type="match status" value="1"/>
</dbReference>
<dbReference type="GO" id="GO:0004869">
    <property type="term" value="F:cysteine-type endopeptidase inhibitor activity"/>
    <property type="evidence" value="ECO:0007669"/>
    <property type="project" value="UniProtKB-KW"/>
</dbReference>
<dbReference type="InterPro" id="IPR001713">
    <property type="entry name" value="Prot_inh_stefin"/>
</dbReference>
<evidence type="ECO:0000313" key="8">
    <source>
        <dbReference type="Proteomes" id="UP001474421"/>
    </source>
</evidence>
<keyword evidence="4" id="KW-0646">Protease inhibitor</keyword>
<comment type="subcellular location">
    <subcellularLocation>
        <location evidence="1">Cytoplasm</location>
    </subcellularLocation>
</comment>
<evidence type="ECO:0000259" key="6">
    <source>
        <dbReference type="SMART" id="SM00043"/>
    </source>
</evidence>
<dbReference type="InterPro" id="IPR046350">
    <property type="entry name" value="Cystatin_sf"/>
</dbReference>
<dbReference type="Proteomes" id="UP001474421">
    <property type="component" value="Unassembled WGS sequence"/>
</dbReference>
<dbReference type="EMBL" id="JAOTOJ010000004">
    <property type="protein sequence ID" value="KAK9402751.1"/>
    <property type="molecule type" value="Genomic_DNA"/>
</dbReference>
<dbReference type="AlphaFoldDB" id="A0AAW1BKF3"/>
<dbReference type="InterPro" id="IPR018073">
    <property type="entry name" value="Prot_inh_cystat_CS"/>
</dbReference>
<dbReference type="SUPFAM" id="SSF54403">
    <property type="entry name" value="Cystatin/monellin"/>
    <property type="match status" value="1"/>
</dbReference>
<dbReference type="Gene3D" id="3.10.450.10">
    <property type="match status" value="1"/>
</dbReference>
<evidence type="ECO:0000256" key="3">
    <source>
        <dbReference type="ARBA" id="ARBA00022490"/>
    </source>
</evidence>
<dbReference type="Pfam" id="PF00031">
    <property type="entry name" value="Cystatin"/>
    <property type="match status" value="1"/>
</dbReference>
<keyword evidence="3" id="KW-0963">Cytoplasm</keyword>
<feature type="domain" description="Cystatin" evidence="6">
    <location>
        <begin position="1"/>
        <end position="100"/>
    </location>
</feature>
<organism evidence="7 8">
    <name type="scientific">Crotalus adamanteus</name>
    <name type="common">Eastern diamondback rattlesnake</name>
    <dbReference type="NCBI Taxonomy" id="8729"/>
    <lineage>
        <taxon>Eukaryota</taxon>
        <taxon>Metazoa</taxon>
        <taxon>Chordata</taxon>
        <taxon>Craniata</taxon>
        <taxon>Vertebrata</taxon>
        <taxon>Euteleostomi</taxon>
        <taxon>Lepidosauria</taxon>
        <taxon>Squamata</taxon>
        <taxon>Bifurcata</taxon>
        <taxon>Unidentata</taxon>
        <taxon>Episquamata</taxon>
        <taxon>Toxicofera</taxon>
        <taxon>Serpentes</taxon>
        <taxon>Colubroidea</taxon>
        <taxon>Viperidae</taxon>
        <taxon>Crotalinae</taxon>
        <taxon>Crotalus</taxon>
    </lineage>
</organism>
<evidence type="ECO:0000256" key="5">
    <source>
        <dbReference type="ARBA" id="ARBA00022704"/>
    </source>
</evidence>
<dbReference type="PRINTS" id="PR00295">
    <property type="entry name" value="STEFINA"/>
</dbReference>
<name>A0AAW1BKF3_CROAD</name>
<keyword evidence="8" id="KW-1185">Reference proteome</keyword>
<protein>
    <submittedName>
        <fullName evidence="7">Cystatin-A-like</fullName>
    </submittedName>
</protein>
<dbReference type="GO" id="GO:0005829">
    <property type="term" value="C:cytosol"/>
    <property type="evidence" value="ECO:0007669"/>
    <property type="project" value="TreeGrafter"/>
</dbReference>
<dbReference type="PROSITE" id="PS00287">
    <property type="entry name" value="CYSTATIN"/>
    <property type="match status" value="1"/>
</dbReference>
<evidence type="ECO:0000313" key="7">
    <source>
        <dbReference type="EMBL" id="KAK9402751.1"/>
    </source>
</evidence>
<comment type="similarity">
    <text evidence="2">Belongs to the cystatin family.</text>
</comment>
<dbReference type="PANTHER" id="PTHR11414">
    <property type="entry name" value="CYSTATIN FAMILY MEMBER"/>
    <property type="match status" value="1"/>
</dbReference>